<name>A0AB39YYH4_DROSZ</name>
<proteinExistence type="predicted"/>
<dbReference type="RefSeq" id="XP_016924412.4">
    <property type="nucleotide sequence ID" value="XM_017068923.4"/>
</dbReference>
<dbReference type="Proteomes" id="UP001652628">
    <property type="component" value="Chromosome 3"/>
</dbReference>
<reference evidence="4" key="1">
    <citation type="submission" date="2025-08" db="UniProtKB">
        <authorList>
            <consortium name="RefSeq"/>
        </authorList>
    </citation>
    <scope>IDENTIFICATION</scope>
</reference>
<feature type="compositionally biased region" description="Acidic residues" evidence="1">
    <location>
        <begin position="8"/>
        <end position="21"/>
    </location>
</feature>
<gene>
    <name evidence="4" type="primary">LOC108005613</name>
</gene>
<dbReference type="PROSITE" id="PS51406">
    <property type="entry name" value="FIBRINOGEN_C_2"/>
    <property type="match status" value="1"/>
</dbReference>
<evidence type="ECO:0000259" key="2">
    <source>
        <dbReference type="PROSITE" id="PS51406"/>
    </source>
</evidence>
<dbReference type="PANTHER" id="PTHR19143:SF327">
    <property type="entry name" value="FI21813P1-RELATED"/>
    <property type="match status" value="1"/>
</dbReference>
<dbReference type="SUPFAM" id="SSF56496">
    <property type="entry name" value="Fibrinogen C-terminal domain-like"/>
    <property type="match status" value="1"/>
</dbReference>
<dbReference type="GeneID" id="108005613"/>
<dbReference type="Pfam" id="PF00147">
    <property type="entry name" value="Fibrinogen_C"/>
    <property type="match status" value="1"/>
</dbReference>
<organism evidence="3 4">
    <name type="scientific">Drosophila suzukii</name>
    <name type="common">Spotted-wing drosophila fruit fly</name>
    <dbReference type="NCBI Taxonomy" id="28584"/>
    <lineage>
        <taxon>Eukaryota</taxon>
        <taxon>Metazoa</taxon>
        <taxon>Ecdysozoa</taxon>
        <taxon>Arthropoda</taxon>
        <taxon>Hexapoda</taxon>
        <taxon>Insecta</taxon>
        <taxon>Pterygota</taxon>
        <taxon>Neoptera</taxon>
        <taxon>Endopterygota</taxon>
        <taxon>Diptera</taxon>
        <taxon>Brachycera</taxon>
        <taxon>Muscomorpha</taxon>
        <taxon>Ephydroidea</taxon>
        <taxon>Drosophilidae</taxon>
        <taxon>Drosophila</taxon>
        <taxon>Sophophora</taxon>
    </lineage>
</organism>
<dbReference type="InterPro" id="IPR050373">
    <property type="entry name" value="Fibrinogen_C-term_domain"/>
</dbReference>
<dbReference type="InterPro" id="IPR014716">
    <property type="entry name" value="Fibrinogen_a/b/g_C_1"/>
</dbReference>
<dbReference type="InterPro" id="IPR002181">
    <property type="entry name" value="Fibrinogen_a/b/g_C_dom"/>
</dbReference>
<dbReference type="PANTHER" id="PTHR19143">
    <property type="entry name" value="FIBRINOGEN/TENASCIN/ANGIOPOEITIN"/>
    <property type="match status" value="1"/>
</dbReference>
<dbReference type="InterPro" id="IPR036056">
    <property type="entry name" value="Fibrinogen-like_C"/>
</dbReference>
<evidence type="ECO:0000313" key="3">
    <source>
        <dbReference type="Proteomes" id="UP001652628"/>
    </source>
</evidence>
<feature type="domain" description="Fibrinogen C-terminal" evidence="2">
    <location>
        <begin position="56"/>
        <end position="270"/>
    </location>
</feature>
<feature type="region of interest" description="Disordered" evidence="1">
    <location>
        <begin position="1"/>
        <end position="21"/>
    </location>
</feature>
<sequence>MSYRGDVYYEDDLEEQEDEENEIDVLNSKLEDLKAKLVEKEREVSDLKSALKVYTELGPSGPHKGPLVFLNHSKIPGLRFVSTIGDRPFAAIFVDIPTEGPNWMVVHRRLDGSVDFGAQQDHRNPFGDLNGDFFLGLKILHSATSRCRHELYIELDDFHDVRAFAKYDHFEVGSENEHFRLKSLGAYTGNAGDALHSHLNQKYVSIDVIKDGDLKVFEWWSSDGYMCNLNGPYHKTKTPVNENLGIFWGNWYNGKGYSLKACKMLIRPHDWKAEKCT</sequence>
<dbReference type="SMART" id="SM00186">
    <property type="entry name" value="FBG"/>
    <property type="match status" value="1"/>
</dbReference>
<dbReference type="Gene3D" id="3.90.215.10">
    <property type="entry name" value="Gamma Fibrinogen, chain A, domain 1"/>
    <property type="match status" value="1"/>
</dbReference>
<evidence type="ECO:0000256" key="1">
    <source>
        <dbReference type="SAM" id="MobiDB-lite"/>
    </source>
</evidence>
<keyword evidence="3" id="KW-1185">Reference proteome</keyword>
<protein>
    <submittedName>
        <fullName evidence="4">Angiopoietin-4-like</fullName>
    </submittedName>
</protein>
<accession>A0AB39YYH4</accession>
<evidence type="ECO:0000313" key="4">
    <source>
        <dbReference type="RefSeq" id="XP_016924412.4"/>
    </source>
</evidence>